<comment type="caution">
    <text evidence="9">The sequence shown here is derived from an EMBL/GenBank/DDBJ whole genome shotgun (WGS) entry which is preliminary data.</text>
</comment>
<keyword evidence="5 6" id="KW-0472">Membrane</keyword>
<dbReference type="EMBL" id="JAKIKT010000001">
    <property type="protein sequence ID" value="MCL2912673.1"/>
    <property type="molecule type" value="Genomic_DNA"/>
</dbReference>
<sequence>MLTHYMDLGWRSIRKTPVLSALMVMAISIGIGITLISLNVFQLMSHNPAGERSSVLHMTQLWSQGPDSWEEYSANLTYQDTMNLRQSDIPVRSVASFRSGGAIHAEGSDAEPEMRSIRVTDSEFFAMFSVPFLYGGSWDKSVDMEAAHVVVINEDLNRTFLGGGNNVGKIIYLDVTPYQIVGIIDHWMPRPKYYDVTNGSMNFAESIYVPFSLTPHEEFPVWGNTSGWQFEPLITYNDRLLSEKTWIQFWAELPDEDAQMQFSQWLTSYVEQQQALGRFTDNTRTSWMRLLDVAEYLTDSEVVPEDNRIMIGLSALFLAVCLVNILGLLLTKFLKRAPEVGVRRAIGASRRQIFLQHMVEVSLIGLLGGVIGLVWAWFGLTTLADHLGMEEALGRLDPSMWIMTPSIALGAAMLAGMYPAWVICRTQPSVYLKSQ</sequence>
<evidence type="ECO:0000256" key="5">
    <source>
        <dbReference type="ARBA" id="ARBA00023136"/>
    </source>
</evidence>
<dbReference type="InterPro" id="IPR003838">
    <property type="entry name" value="ABC3_permease_C"/>
</dbReference>
<feature type="transmembrane region" description="Helical" evidence="6">
    <location>
        <begin position="21"/>
        <end position="44"/>
    </location>
</feature>
<evidence type="ECO:0000259" key="7">
    <source>
        <dbReference type="Pfam" id="PF02687"/>
    </source>
</evidence>
<feature type="transmembrane region" description="Helical" evidence="6">
    <location>
        <begin position="400"/>
        <end position="424"/>
    </location>
</feature>
<evidence type="ECO:0000256" key="6">
    <source>
        <dbReference type="SAM" id="Phobius"/>
    </source>
</evidence>
<dbReference type="RefSeq" id="WP_249247494.1">
    <property type="nucleotide sequence ID" value="NZ_JAKIKT010000001.1"/>
</dbReference>
<keyword evidence="3 6" id="KW-0812">Transmembrane</keyword>
<evidence type="ECO:0000256" key="3">
    <source>
        <dbReference type="ARBA" id="ARBA00022692"/>
    </source>
</evidence>
<evidence type="ECO:0000256" key="1">
    <source>
        <dbReference type="ARBA" id="ARBA00004651"/>
    </source>
</evidence>
<keyword evidence="2" id="KW-1003">Cell membrane</keyword>
<organism evidence="9 10">
    <name type="scientific">Shewanella corallii</name>
    <dbReference type="NCBI Taxonomy" id="560080"/>
    <lineage>
        <taxon>Bacteria</taxon>
        <taxon>Pseudomonadati</taxon>
        <taxon>Pseudomonadota</taxon>
        <taxon>Gammaproteobacteria</taxon>
        <taxon>Alteromonadales</taxon>
        <taxon>Shewanellaceae</taxon>
        <taxon>Shewanella</taxon>
    </lineage>
</organism>
<dbReference type="InterPro" id="IPR050250">
    <property type="entry name" value="Macrolide_Exporter_MacB"/>
</dbReference>
<keyword evidence="4 6" id="KW-1133">Transmembrane helix</keyword>
<evidence type="ECO:0000256" key="2">
    <source>
        <dbReference type="ARBA" id="ARBA00022475"/>
    </source>
</evidence>
<dbReference type="Pfam" id="PF12704">
    <property type="entry name" value="MacB_PCD"/>
    <property type="match status" value="1"/>
</dbReference>
<dbReference type="PANTHER" id="PTHR30572">
    <property type="entry name" value="MEMBRANE COMPONENT OF TRANSPORTER-RELATED"/>
    <property type="match status" value="1"/>
</dbReference>
<evidence type="ECO:0000313" key="9">
    <source>
        <dbReference type="EMBL" id="MCL2912673.1"/>
    </source>
</evidence>
<feature type="transmembrane region" description="Helical" evidence="6">
    <location>
        <begin position="354"/>
        <end position="380"/>
    </location>
</feature>
<protein>
    <submittedName>
        <fullName evidence="9">ABC transporter permease</fullName>
    </submittedName>
</protein>
<dbReference type="InterPro" id="IPR025857">
    <property type="entry name" value="MacB_PCD"/>
</dbReference>
<dbReference type="PANTHER" id="PTHR30572:SF18">
    <property type="entry name" value="ABC-TYPE MACROLIDE FAMILY EXPORT SYSTEM PERMEASE COMPONENT 2"/>
    <property type="match status" value="1"/>
</dbReference>
<evidence type="ECO:0000259" key="8">
    <source>
        <dbReference type="Pfam" id="PF12704"/>
    </source>
</evidence>
<dbReference type="Pfam" id="PF02687">
    <property type="entry name" value="FtsX"/>
    <property type="match status" value="1"/>
</dbReference>
<comment type="subcellular location">
    <subcellularLocation>
        <location evidence="1">Cell membrane</location>
        <topology evidence="1">Multi-pass membrane protein</topology>
    </subcellularLocation>
</comment>
<name>A0ABT0N2M0_9GAMM</name>
<feature type="domain" description="MacB-like periplasmic core" evidence="8">
    <location>
        <begin position="20"/>
        <end position="217"/>
    </location>
</feature>
<keyword evidence="10" id="KW-1185">Reference proteome</keyword>
<gene>
    <name evidence="9" type="ORF">L2725_02570</name>
</gene>
<reference evidence="9 10" key="1">
    <citation type="submission" date="2022-01" db="EMBL/GenBank/DDBJ databases">
        <title>Whole genome-based taxonomy of the Shewanellaceae.</title>
        <authorList>
            <person name="Martin-Rodriguez A.J."/>
        </authorList>
    </citation>
    <scope>NUCLEOTIDE SEQUENCE [LARGE SCALE GENOMIC DNA]</scope>
    <source>
        <strain evidence="9 10">DSM 21332</strain>
    </source>
</reference>
<evidence type="ECO:0000313" key="10">
    <source>
        <dbReference type="Proteomes" id="UP001202831"/>
    </source>
</evidence>
<evidence type="ECO:0000256" key="4">
    <source>
        <dbReference type="ARBA" id="ARBA00022989"/>
    </source>
</evidence>
<accession>A0ABT0N2M0</accession>
<dbReference type="Proteomes" id="UP001202831">
    <property type="component" value="Unassembled WGS sequence"/>
</dbReference>
<proteinExistence type="predicted"/>
<feature type="domain" description="ABC3 transporter permease C-terminal" evidence="7">
    <location>
        <begin position="313"/>
        <end position="428"/>
    </location>
</feature>
<feature type="transmembrane region" description="Helical" evidence="6">
    <location>
        <begin position="309"/>
        <end position="334"/>
    </location>
</feature>